<dbReference type="SUPFAM" id="SSF52266">
    <property type="entry name" value="SGNH hydrolase"/>
    <property type="match status" value="1"/>
</dbReference>
<dbReference type="InterPro" id="IPR008979">
    <property type="entry name" value="Galactose-bd-like_sf"/>
</dbReference>
<dbReference type="EMBL" id="JACIJH010000006">
    <property type="protein sequence ID" value="MBB5706790.1"/>
    <property type="molecule type" value="Genomic_DNA"/>
</dbReference>
<dbReference type="GO" id="GO:0001681">
    <property type="term" value="F:sialate O-acetylesterase activity"/>
    <property type="evidence" value="ECO:0007669"/>
    <property type="project" value="UniProtKB-EC"/>
</dbReference>
<keyword evidence="5" id="KW-1185">Reference proteome</keyword>
<dbReference type="InterPro" id="IPR013783">
    <property type="entry name" value="Ig-like_fold"/>
</dbReference>
<dbReference type="PANTHER" id="PTHR22901:SF0">
    <property type="entry name" value="SIALATE O-ACETYLESTERASE"/>
    <property type="match status" value="1"/>
</dbReference>
<dbReference type="InterPro" id="IPR039329">
    <property type="entry name" value="SIAE"/>
</dbReference>
<organism evidence="4 5">
    <name type="scientific">Sphingopyxis panaciterrulae</name>
    <dbReference type="NCBI Taxonomy" id="462372"/>
    <lineage>
        <taxon>Bacteria</taxon>
        <taxon>Pseudomonadati</taxon>
        <taxon>Pseudomonadota</taxon>
        <taxon>Alphaproteobacteria</taxon>
        <taxon>Sphingomonadales</taxon>
        <taxon>Sphingomonadaceae</taxon>
        <taxon>Sphingopyxis</taxon>
    </lineage>
</organism>
<dbReference type="RefSeq" id="WP_184098017.1">
    <property type="nucleotide sequence ID" value="NZ_JACIJH010000006.1"/>
</dbReference>
<feature type="chain" id="PRO_5030560307" evidence="2">
    <location>
        <begin position="19"/>
        <end position="631"/>
    </location>
</feature>
<comment type="caution">
    <text evidence="4">The sequence shown here is derived from an EMBL/GenBank/DDBJ whole genome shotgun (WGS) entry which is preliminary data.</text>
</comment>
<feature type="domain" description="Sialate O-acetylesterase" evidence="3">
    <location>
        <begin position="423"/>
        <end position="528"/>
    </location>
</feature>
<dbReference type="EC" id="3.1.1.53" evidence="4"/>
<evidence type="ECO:0000256" key="1">
    <source>
        <dbReference type="ARBA" id="ARBA00022801"/>
    </source>
</evidence>
<dbReference type="AlphaFoldDB" id="A0A7W9B5Q5"/>
<dbReference type="Gene3D" id="3.40.50.1110">
    <property type="entry name" value="SGNH hydrolase"/>
    <property type="match status" value="2"/>
</dbReference>
<dbReference type="Gene3D" id="2.60.40.10">
    <property type="entry name" value="Immunoglobulins"/>
    <property type="match status" value="1"/>
</dbReference>
<gene>
    <name evidence="4" type="ORF">FHR21_002149</name>
</gene>
<evidence type="ECO:0000256" key="2">
    <source>
        <dbReference type="SAM" id="SignalP"/>
    </source>
</evidence>
<dbReference type="Pfam" id="PF03629">
    <property type="entry name" value="SASA"/>
    <property type="match status" value="1"/>
</dbReference>
<dbReference type="GO" id="GO:0005975">
    <property type="term" value="P:carbohydrate metabolic process"/>
    <property type="evidence" value="ECO:0007669"/>
    <property type="project" value="TreeGrafter"/>
</dbReference>
<dbReference type="InterPro" id="IPR036514">
    <property type="entry name" value="SGNH_hydro_sf"/>
</dbReference>
<evidence type="ECO:0000313" key="4">
    <source>
        <dbReference type="EMBL" id="MBB5706790.1"/>
    </source>
</evidence>
<protein>
    <submittedName>
        <fullName evidence="4">Sialate O-acetylesterase</fullName>
        <ecNumber evidence="4">3.1.1.53</ecNumber>
    </submittedName>
</protein>
<feature type="signal peptide" evidence="2">
    <location>
        <begin position="1"/>
        <end position="18"/>
    </location>
</feature>
<dbReference type="InterPro" id="IPR005181">
    <property type="entry name" value="SASA"/>
</dbReference>
<name>A0A7W9B5Q5_9SPHN</name>
<dbReference type="PANTHER" id="PTHR22901">
    <property type="entry name" value="SIALATE O-ACETYLESTERASE"/>
    <property type="match status" value="1"/>
</dbReference>
<sequence length="631" mass="66632">MSRALLLAVALVSTPAFAIPALAPIWTDHAVIQRDRPIVIEGSAAPNETLAVTLGTARQTIRADADGRFRATFPARKASADPVALRVADDAGAGAAASDLLVGDVWLCSGQSNMEFSVDRGLDAWNRIQSSADPQLRLVTIPKSTAAIPAADFAEPVAWAAAGPKTVGAFSAACFYMAQGLRRDLGIPIGAIASDWGGSQARAWLAPGPARRLYGDADMDLLALHGRDPVAAVTRFAPTWQDWWRKGSGGQEPWRDPDALDWHDVPRISPWTEWTGTPLAADGIGNIWLRRTIDLTAEQAAKGGTLSIGVIDDLDMSFVNGHPVGNSFGWSEERHYGVPAALLRAGRNEILVVASNSWGAGGFSSPADRLSFAVTGGETIPLATGWRYAIGGIRAMPPRAPWDANAGIGVMHNRMIAPIGPFALAGAAWYQGESDVGIPGYRDRLAALFAGWRAQFGADMRMLIVQLANFGAPADKPVASGWAELREDQRQAALADRAAALVTAIDLGERIDVHPANKIELGARLALAAQGKALPMPAAARREGGAVRVTFTGIEGGLHAWSGAPLALELCAEPQESCRYAAATIDGDSLLLAGDGRPATRVRYAWADSPVVNLYDARSQALPGFELAIAP</sequence>
<evidence type="ECO:0000259" key="3">
    <source>
        <dbReference type="Pfam" id="PF03629"/>
    </source>
</evidence>
<reference evidence="4 5" key="1">
    <citation type="submission" date="2020-08" db="EMBL/GenBank/DDBJ databases">
        <title>Genomic Encyclopedia of Type Strains, Phase IV (KMG-IV): sequencing the most valuable type-strain genomes for metagenomic binning, comparative biology and taxonomic classification.</title>
        <authorList>
            <person name="Goeker M."/>
        </authorList>
    </citation>
    <scope>NUCLEOTIDE SEQUENCE [LARGE SCALE GENOMIC DNA]</scope>
    <source>
        <strain evidence="4 5">DSM 27163</strain>
    </source>
</reference>
<dbReference type="SUPFAM" id="SSF49785">
    <property type="entry name" value="Galactose-binding domain-like"/>
    <property type="match status" value="1"/>
</dbReference>
<proteinExistence type="predicted"/>
<accession>A0A7W9B5Q5</accession>
<dbReference type="Proteomes" id="UP000537161">
    <property type="component" value="Unassembled WGS sequence"/>
</dbReference>
<keyword evidence="1 4" id="KW-0378">Hydrolase</keyword>
<evidence type="ECO:0000313" key="5">
    <source>
        <dbReference type="Proteomes" id="UP000537161"/>
    </source>
</evidence>
<keyword evidence="2" id="KW-0732">Signal</keyword>